<protein>
    <submittedName>
        <fullName evidence="2">Uncharacterized protein</fullName>
    </submittedName>
</protein>
<dbReference type="Proteomes" id="UP001146351">
    <property type="component" value="Unassembled WGS sequence"/>
</dbReference>
<keyword evidence="1" id="KW-0472">Membrane</keyword>
<proteinExistence type="predicted"/>
<sequence>MFQSNPHRWYWAGLAGLVIALFAVLGLLELGPSSVSRSLYSPKTDNSLAPAYKITSGTSKLHLLAPASGQHFRLCRAVASSYALGYPAPVFNGWNKEGDMDANKTHLAKVHTVLAYLETLPSAADNDLVLMIDGYDVLFQIPPDVLIQRYFATTKAASARIASRFGVDTIEGLYGDDAPRQTILFGSEKTCYPPVDSRVGCWAVPEDIGIPKGAYGPSDGELHHNTPRWLNSGTIIGPARDMRRMFAATARRIQETYNPDEEFSDSDQKYMSDVWGEQEYVRTVKAHQHFFHGHTNPEDLIPDDGIKDKIIPAYDESKETEFHIGVDHRSALFQTRAGSDPVLDMLQYSETVPNQRTTAAPVKTSVDESPDFKQYMIELPTNLATSIGRVLADISHMVDRVPRVTELRLGTNLVTRNVYGMFHSTGGKDYGDELWAKLWFYPYLRPMLAAAIKGLKQGRPIAFLEGRRWIPAHTVPKNVTTTNDYRAVGAWADLDGVWLGWDELCGNFEKETFGDHA</sequence>
<evidence type="ECO:0000313" key="2">
    <source>
        <dbReference type="EMBL" id="KAJ5179532.1"/>
    </source>
</evidence>
<dbReference type="PANTHER" id="PTHR36587">
    <property type="entry name" value="EXPRESSION SITE-ASSOCIATED GENE 3 (ESAG3)-LIKE PROTEIN"/>
    <property type="match status" value="1"/>
</dbReference>
<reference evidence="2" key="2">
    <citation type="journal article" date="2023" name="IMA Fungus">
        <title>Comparative genomic study of the Penicillium genus elucidates a diverse pangenome and 15 lateral gene transfer events.</title>
        <authorList>
            <person name="Petersen C."/>
            <person name="Sorensen T."/>
            <person name="Nielsen M.R."/>
            <person name="Sondergaard T.E."/>
            <person name="Sorensen J.L."/>
            <person name="Fitzpatrick D.A."/>
            <person name="Frisvad J.C."/>
            <person name="Nielsen K.L."/>
        </authorList>
    </citation>
    <scope>NUCLEOTIDE SEQUENCE</scope>
    <source>
        <strain evidence="2">IBT 21917</strain>
    </source>
</reference>
<reference evidence="2" key="1">
    <citation type="submission" date="2022-11" db="EMBL/GenBank/DDBJ databases">
        <authorList>
            <person name="Petersen C."/>
        </authorList>
    </citation>
    <scope>NUCLEOTIDE SEQUENCE</scope>
    <source>
        <strain evidence="2">IBT 21917</strain>
    </source>
</reference>
<keyword evidence="3" id="KW-1185">Reference proteome</keyword>
<keyword evidence="1" id="KW-0812">Transmembrane</keyword>
<dbReference type="AlphaFoldDB" id="A0A9W9IKN9"/>
<dbReference type="OrthoDB" id="422736at2759"/>
<keyword evidence="1" id="KW-1133">Transmembrane helix</keyword>
<evidence type="ECO:0000256" key="1">
    <source>
        <dbReference type="SAM" id="Phobius"/>
    </source>
</evidence>
<feature type="transmembrane region" description="Helical" evidence="1">
    <location>
        <begin position="9"/>
        <end position="28"/>
    </location>
</feature>
<dbReference type="CDD" id="cd22997">
    <property type="entry name" value="GT_LH"/>
    <property type="match status" value="1"/>
</dbReference>
<dbReference type="EMBL" id="JAPQKO010000002">
    <property type="protein sequence ID" value="KAJ5179532.1"/>
    <property type="molecule type" value="Genomic_DNA"/>
</dbReference>
<evidence type="ECO:0000313" key="3">
    <source>
        <dbReference type="Proteomes" id="UP001146351"/>
    </source>
</evidence>
<organism evidence="2 3">
    <name type="scientific">Penicillium capsulatum</name>
    <dbReference type="NCBI Taxonomy" id="69766"/>
    <lineage>
        <taxon>Eukaryota</taxon>
        <taxon>Fungi</taxon>
        <taxon>Dikarya</taxon>
        <taxon>Ascomycota</taxon>
        <taxon>Pezizomycotina</taxon>
        <taxon>Eurotiomycetes</taxon>
        <taxon>Eurotiomycetidae</taxon>
        <taxon>Eurotiales</taxon>
        <taxon>Aspergillaceae</taxon>
        <taxon>Penicillium</taxon>
    </lineage>
</organism>
<dbReference type="PANTHER" id="PTHR36587:SF2">
    <property type="entry name" value="EXPRESSION SITE-ASSOCIATED GENE 3 (ESAG3)-LIKE PROTEIN"/>
    <property type="match status" value="1"/>
</dbReference>
<gene>
    <name evidence="2" type="ORF">N7492_002742</name>
</gene>
<comment type="caution">
    <text evidence="2">The sequence shown here is derived from an EMBL/GenBank/DDBJ whole genome shotgun (WGS) entry which is preliminary data.</text>
</comment>
<accession>A0A9W9IKN9</accession>
<name>A0A9W9IKN9_9EURO</name>